<dbReference type="Proteomes" id="UP001152795">
    <property type="component" value="Unassembled WGS sequence"/>
</dbReference>
<feature type="compositionally biased region" description="Polar residues" evidence="1">
    <location>
        <begin position="68"/>
        <end position="79"/>
    </location>
</feature>
<reference evidence="2" key="1">
    <citation type="submission" date="2020-04" db="EMBL/GenBank/DDBJ databases">
        <authorList>
            <person name="Alioto T."/>
            <person name="Alioto T."/>
            <person name="Gomez Garrido J."/>
        </authorList>
    </citation>
    <scope>NUCLEOTIDE SEQUENCE</scope>
    <source>
        <strain evidence="2">A484AB</strain>
    </source>
</reference>
<accession>A0A7D9HEC0</accession>
<feature type="compositionally biased region" description="Polar residues" evidence="1">
    <location>
        <begin position="1"/>
        <end position="12"/>
    </location>
</feature>
<feature type="compositionally biased region" description="Basic and acidic residues" evidence="1">
    <location>
        <begin position="18"/>
        <end position="47"/>
    </location>
</feature>
<protein>
    <submittedName>
        <fullName evidence="2">Uncharacterized protein</fullName>
    </submittedName>
</protein>
<keyword evidence="3" id="KW-1185">Reference proteome</keyword>
<proteinExistence type="predicted"/>
<gene>
    <name evidence="2" type="ORF">PACLA_8A018841</name>
</gene>
<evidence type="ECO:0000313" key="3">
    <source>
        <dbReference type="Proteomes" id="UP001152795"/>
    </source>
</evidence>
<feature type="region of interest" description="Disordered" evidence="1">
    <location>
        <begin position="1"/>
        <end position="119"/>
    </location>
</feature>
<comment type="caution">
    <text evidence="2">The sequence shown here is derived from an EMBL/GenBank/DDBJ whole genome shotgun (WGS) entry which is preliminary data.</text>
</comment>
<organism evidence="2 3">
    <name type="scientific">Paramuricea clavata</name>
    <name type="common">Red gorgonian</name>
    <name type="synonym">Violescent sea-whip</name>
    <dbReference type="NCBI Taxonomy" id="317549"/>
    <lineage>
        <taxon>Eukaryota</taxon>
        <taxon>Metazoa</taxon>
        <taxon>Cnidaria</taxon>
        <taxon>Anthozoa</taxon>
        <taxon>Octocorallia</taxon>
        <taxon>Malacalcyonacea</taxon>
        <taxon>Plexauridae</taxon>
        <taxon>Paramuricea</taxon>
    </lineage>
</organism>
<dbReference type="EMBL" id="CACRXK020000408">
    <property type="protein sequence ID" value="CAB3981598.1"/>
    <property type="molecule type" value="Genomic_DNA"/>
</dbReference>
<feature type="compositionally biased region" description="Low complexity" evidence="1">
    <location>
        <begin position="52"/>
        <end position="63"/>
    </location>
</feature>
<dbReference type="AlphaFoldDB" id="A0A7D9HEC0"/>
<sequence>MEIRKQQASLERQLSALMKKEGKAEWFKKKSTKEITKSKDPAPDTQRKIPFLLKSNLSASSSTDDSHNTLTVCSDSSIENGRDSPPPCDESPVTSSEGKQDFPQVSPKITNQEEGKEIL</sequence>
<evidence type="ECO:0000256" key="1">
    <source>
        <dbReference type="SAM" id="MobiDB-lite"/>
    </source>
</evidence>
<evidence type="ECO:0000313" key="2">
    <source>
        <dbReference type="EMBL" id="CAB3981598.1"/>
    </source>
</evidence>
<name>A0A7D9HEC0_PARCT</name>